<evidence type="ECO:0000256" key="1">
    <source>
        <dbReference type="ARBA" id="ARBA00004613"/>
    </source>
</evidence>
<evidence type="ECO:0000256" key="3">
    <source>
        <dbReference type="ARBA" id="ARBA00022729"/>
    </source>
</evidence>
<accession>A0A8C2YZ30</accession>
<dbReference type="SUPFAM" id="SSF49842">
    <property type="entry name" value="TNF-like"/>
    <property type="match status" value="1"/>
</dbReference>
<keyword evidence="6" id="KW-1185">Reference proteome</keyword>
<dbReference type="Ensembl" id="ENSCLMT00005008467.1">
    <property type="protein sequence ID" value="ENSCLMP00005007913.1"/>
    <property type="gene ID" value="ENSCLMG00005004324.1"/>
</dbReference>
<dbReference type="PROSITE" id="PS50871">
    <property type="entry name" value="C1Q"/>
    <property type="match status" value="1"/>
</dbReference>
<dbReference type="GO" id="GO:0045202">
    <property type="term" value="C:synapse"/>
    <property type="evidence" value="ECO:0007669"/>
    <property type="project" value="TreeGrafter"/>
</dbReference>
<dbReference type="GO" id="GO:0099558">
    <property type="term" value="P:maintenance of synapse structure"/>
    <property type="evidence" value="ECO:0007669"/>
    <property type="project" value="TreeGrafter"/>
</dbReference>
<dbReference type="AlphaFoldDB" id="A0A8C2YZ30"/>
<name>A0A8C2YZ30_CYCLU</name>
<dbReference type="Pfam" id="PF00386">
    <property type="entry name" value="C1q"/>
    <property type="match status" value="1"/>
</dbReference>
<evidence type="ECO:0000313" key="5">
    <source>
        <dbReference type="Ensembl" id="ENSCLMP00005007913.1"/>
    </source>
</evidence>
<evidence type="ECO:0000313" key="6">
    <source>
        <dbReference type="Proteomes" id="UP000694565"/>
    </source>
</evidence>
<protein>
    <submittedName>
        <fullName evidence="5">Cerebellin 20</fullName>
    </submittedName>
</protein>
<comment type="subcellular location">
    <subcellularLocation>
        <location evidence="1">Secreted</location>
    </subcellularLocation>
</comment>
<reference evidence="5" key="2">
    <citation type="submission" date="2025-09" db="UniProtKB">
        <authorList>
            <consortium name="Ensembl"/>
        </authorList>
    </citation>
    <scope>IDENTIFICATION</scope>
</reference>
<dbReference type="InterPro" id="IPR001073">
    <property type="entry name" value="C1q_dom"/>
</dbReference>
<dbReference type="PANTHER" id="PTHR22923:SF103">
    <property type="entry name" value="CEREBELLIN 20-RELATED"/>
    <property type="match status" value="1"/>
</dbReference>
<reference evidence="5" key="1">
    <citation type="submission" date="2025-08" db="UniProtKB">
        <authorList>
            <consortium name="Ensembl"/>
        </authorList>
    </citation>
    <scope>IDENTIFICATION</scope>
</reference>
<dbReference type="Gene3D" id="2.60.120.40">
    <property type="match status" value="1"/>
</dbReference>
<feature type="domain" description="C1q" evidence="4">
    <location>
        <begin position="59"/>
        <end position="214"/>
    </location>
</feature>
<keyword evidence="2" id="KW-0964">Secreted</keyword>
<sequence>MYSHLPCVCVRVHAVCLVDQASCGCCLMQKKMQRMESFFNMTFMGEKNVFLNSFFLSAFAASRSAFSVALNHSENYGCFGPFAAAELIPYRHVFLNLGDGYSADTGTFTAPRSGVYSLAVTAYSNGSPAGGAAAAATTTTGGTAANLLVNGQVVASLQEADSPDREDSATVVVAVKLKAGDAVAVSLPEGYLVCDDRSYFNTFTGFLLYPCEVLNV</sequence>
<proteinExistence type="predicted"/>
<keyword evidence="3" id="KW-0732">Signal</keyword>
<dbReference type="InterPro" id="IPR050822">
    <property type="entry name" value="Cerebellin_Synaptic_Org"/>
</dbReference>
<dbReference type="Proteomes" id="UP000694565">
    <property type="component" value="Unplaced"/>
</dbReference>
<dbReference type="PANTHER" id="PTHR22923">
    <property type="entry name" value="CEREBELLIN-RELATED"/>
    <property type="match status" value="1"/>
</dbReference>
<evidence type="ECO:0000259" key="4">
    <source>
        <dbReference type="PROSITE" id="PS50871"/>
    </source>
</evidence>
<evidence type="ECO:0000256" key="2">
    <source>
        <dbReference type="ARBA" id="ARBA00022525"/>
    </source>
</evidence>
<dbReference type="GeneTree" id="ENSGT00940000163520"/>
<dbReference type="GO" id="GO:0005576">
    <property type="term" value="C:extracellular region"/>
    <property type="evidence" value="ECO:0007669"/>
    <property type="project" value="UniProtKB-SubCell"/>
</dbReference>
<dbReference type="InterPro" id="IPR008983">
    <property type="entry name" value="Tumour_necrosis_fac-like_dom"/>
</dbReference>
<organism evidence="5 6">
    <name type="scientific">Cyclopterus lumpus</name>
    <name type="common">Lumpsucker</name>
    <dbReference type="NCBI Taxonomy" id="8103"/>
    <lineage>
        <taxon>Eukaryota</taxon>
        <taxon>Metazoa</taxon>
        <taxon>Chordata</taxon>
        <taxon>Craniata</taxon>
        <taxon>Vertebrata</taxon>
        <taxon>Euteleostomi</taxon>
        <taxon>Actinopterygii</taxon>
        <taxon>Neopterygii</taxon>
        <taxon>Teleostei</taxon>
        <taxon>Neoteleostei</taxon>
        <taxon>Acanthomorphata</taxon>
        <taxon>Eupercaria</taxon>
        <taxon>Perciformes</taxon>
        <taxon>Cottioidei</taxon>
        <taxon>Cottales</taxon>
        <taxon>Cyclopteridae</taxon>
        <taxon>Cyclopterus</taxon>
    </lineage>
</organism>
<dbReference type="SMART" id="SM00110">
    <property type="entry name" value="C1Q"/>
    <property type="match status" value="1"/>
</dbReference>